<evidence type="ECO:0008006" key="8">
    <source>
        <dbReference type="Google" id="ProtNLM"/>
    </source>
</evidence>
<evidence type="ECO:0000259" key="2">
    <source>
        <dbReference type="Pfam" id="PF12017"/>
    </source>
</evidence>
<sequence>MGAQATFAGQAHGAFRLPESATSENPIRCPSRTNTFGEMGAQATFAGQARGAFRLPESATLENSIRCPSRTSSLGEMGAQETFAGQAHGAFRLPESATSENPNRCPSRTNTFGEMGAQATFAGQARGAFRLPESATSENPNRCPSRTNTFGEMGAQATLAGQARGAFRLPESATLENSIRCPSRTSSLGEMRAQATFAGQARGAFRLPESATLENSIRCPSRTSSLGEMGAQATFAGQAHGAFRLPESATSENPNRCPSRTNTFGEMGAQASRGASACRIGVGEPACLGTPLEMGAQVRRSRARLESATLENSIRCPSRTSSLGEMGAQETFAGQAHGAFRLPESATSENLNRCPSRTNTFGEMGAQATFAGQAHGAFRLPESATSENPIRCPSRTSSIGGLPAGRLPGEMGQTRKRALRFAGDAPDDISPEEAVILVPKMKVQILRYRKQVRALRAKEKRSRLKVANIEQICTALQKQRLATAETNRALQSFAAENALFKQLAKHKPGEPYNPVIQAFAQTLHFYSPKAYTYVRRMLHNKLPCPRTIVKWYEVVDGDQGINDQAVKAVQDKAAESASQGKSLILGMSMDEMGMRKQITWDAHSKKLNGVAYRFDNHLDGKPQKVTAAKSALFFMLTSQDEKWKIPIAYYLVDSIKAATQKDIILEILKKLQGVGATVISLTFDGTRTNISTANALGCDFRPDYPLRVSFSHPCTGAPIFAIFDPVHMLKLVRNTLCSQGTLLTPSGPAKWQFLEMLNELQKSTGLLLAPKLSDKHLNFKNSKMKVVLAVQVLSQAVADALRFLMENDPHFAGCQGMVEFIEVINDLFDACNSMNDDAQGFKEPLSAQNIDVLVPAFAYAEGFIRGITLEDGTPVLNSKNKTGFLGFLVAIHSMQGIFLNYCMPAADDDLEPELPETEFVENILADLAAHTRAEELLTDRAEDTADDFYESIEYLAEAVDVAGVDEDAADDVYESIEYLIDGPEDVGNVEPVLEKFYMYRVSQDHLEMYFGTVRTKNGCNDNPNAVQLKAAVKRLWKVNDVSPPDSGNCTNFENTTSLSVAQTSHSVDPDQSCDVIDSVPIEDCSDLCSGPEWRSFIQDEYAMSAVRITANSVQRKFASTHRCEECIENGCDDRDAVYGIGKVCQFLFRIFVGSEINVDLETYHGYLTTRALNCVLYDFKHLFDNLWNCAANHKETLINKIIEYYHDEMFNQYTKQIIPFKETNRPKLTKLIHFSGN</sequence>
<dbReference type="AlphaFoldDB" id="A0ABD1DFH2"/>
<reference evidence="6 7" key="1">
    <citation type="submission" date="2024-05" db="EMBL/GenBank/DDBJ databases">
        <title>Culex pipiens pipiens assembly and annotation.</title>
        <authorList>
            <person name="Alout H."/>
            <person name="Durand T."/>
        </authorList>
    </citation>
    <scope>NUCLEOTIDE SEQUENCE [LARGE SCALE GENOMIC DNA]</scope>
    <source>
        <strain evidence="6">HA-2024</strain>
        <tissue evidence="6">Whole body</tissue>
    </source>
</reference>
<gene>
    <name evidence="6" type="ORF">pipiens_008992</name>
</gene>
<feature type="domain" description="Transposable element P transposase-like GTP-binding insertion" evidence="4">
    <location>
        <begin position="727"/>
        <end position="844"/>
    </location>
</feature>
<feature type="domain" description="Transposable element P transposase-like RNase H" evidence="3">
    <location>
        <begin position="558"/>
        <end position="697"/>
    </location>
</feature>
<dbReference type="InterPro" id="IPR048365">
    <property type="entry name" value="TNP-like_RNaseH_N"/>
</dbReference>
<evidence type="ECO:0000313" key="7">
    <source>
        <dbReference type="Proteomes" id="UP001562425"/>
    </source>
</evidence>
<evidence type="ECO:0000256" key="1">
    <source>
        <dbReference type="SAM" id="MobiDB-lite"/>
    </source>
</evidence>
<dbReference type="Pfam" id="PF21789">
    <property type="entry name" value="TNP-like_RNaseH_C"/>
    <property type="match status" value="1"/>
</dbReference>
<dbReference type="PANTHER" id="PTHR47577:SF2">
    <property type="entry name" value="THAP DOMAIN CONTAINING 9"/>
    <property type="match status" value="1"/>
</dbReference>
<dbReference type="InterPro" id="IPR048367">
    <property type="entry name" value="TNP-like_RNaseH_C"/>
</dbReference>
<feature type="domain" description="THAP9-like helix-turn-helix" evidence="2">
    <location>
        <begin position="476"/>
        <end position="551"/>
    </location>
</feature>
<feature type="region of interest" description="Disordered" evidence="1">
    <location>
        <begin position="383"/>
        <end position="408"/>
    </location>
</feature>
<dbReference type="InterPro" id="IPR021896">
    <property type="entry name" value="THAP9-like_HTH"/>
</dbReference>
<feature type="compositionally biased region" description="Polar residues" evidence="1">
    <location>
        <begin position="383"/>
        <end position="399"/>
    </location>
</feature>
<dbReference type="InterPro" id="IPR048366">
    <property type="entry name" value="TNP-like_GBD"/>
</dbReference>
<feature type="domain" description="Transposable element P transposase-like RNase H C-terminal" evidence="5">
    <location>
        <begin position="999"/>
        <end position="1031"/>
    </location>
</feature>
<name>A0ABD1DFH2_CULPP</name>
<dbReference type="Pfam" id="PF21787">
    <property type="entry name" value="TNP-like_RNaseH_N"/>
    <property type="match status" value="1"/>
</dbReference>
<feature type="region of interest" description="Disordered" evidence="1">
    <location>
        <begin position="1"/>
        <end position="25"/>
    </location>
</feature>
<comment type="caution">
    <text evidence="6">The sequence shown here is derived from an EMBL/GenBank/DDBJ whole genome shotgun (WGS) entry which is preliminary data.</text>
</comment>
<dbReference type="Proteomes" id="UP001562425">
    <property type="component" value="Unassembled WGS sequence"/>
</dbReference>
<organism evidence="6 7">
    <name type="scientific">Culex pipiens pipiens</name>
    <name type="common">Northern house mosquito</name>
    <dbReference type="NCBI Taxonomy" id="38569"/>
    <lineage>
        <taxon>Eukaryota</taxon>
        <taxon>Metazoa</taxon>
        <taxon>Ecdysozoa</taxon>
        <taxon>Arthropoda</taxon>
        <taxon>Hexapoda</taxon>
        <taxon>Insecta</taxon>
        <taxon>Pterygota</taxon>
        <taxon>Neoptera</taxon>
        <taxon>Endopterygota</taxon>
        <taxon>Diptera</taxon>
        <taxon>Nematocera</taxon>
        <taxon>Culicoidea</taxon>
        <taxon>Culicidae</taxon>
        <taxon>Culicinae</taxon>
        <taxon>Culicini</taxon>
        <taxon>Culex</taxon>
        <taxon>Culex</taxon>
    </lineage>
</organism>
<dbReference type="Pfam" id="PF21788">
    <property type="entry name" value="TNP-like_GBD"/>
    <property type="match status" value="1"/>
</dbReference>
<keyword evidence="7" id="KW-1185">Reference proteome</keyword>
<proteinExistence type="predicted"/>
<accession>A0ABD1DFH2</accession>
<dbReference type="PANTHER" id="PTHR47577">
    <property type="entry name" value="THAP DOMAIN-CONTAINING PROTEIN 6"/>
    <property type="match status" value="1"/>
</dbReference>
<protein>
    <recommendedName>
        <fullName evidence="8">DNA transposase THAP9</fullName>
    </recommendedName>
</protein>
<dbReference type="Pfam" id="PF12017">
    <property type="entry name" value="Tnp_P_element"/>
    <property type="match status" value="1"/>
</dbReference>
<evidence type="ECO:0000259" key="5">
    <source>
        <dbReference type="Pfam" id="PF21789"/>
    </source>
</evidence>
<dbReference type="EMBL" id="JBEHCU010005905">
    <property type="protein sequence ID" value="KAL1398415.1"/>
    <property type="molecule type" value="Genomic_DNA"/>
</dbReference>
<evidence type="ECO:0000259" key="3">
    <source>
        <dbReference type="Pfam" id="PF21787"/>
    </source>
</evidence>
<evidence type="ECO:0000259" key="4">
    <source>
        <dbReference type="Pfam" id="PF21788"/>
    </source>
</evidence>
<evidence type="ECO:0000313" key="6">
    <source>
        <dbReference type="EMBL" id="KAL1398415.1"/>
    </source>
</evidence>